<dbReference type="RefSeq" id="WP_208098480.1">
    <property type="nucleotide sequence ID" value="NZ_JAGDYM010000014.1"/>
</dbReference>
<reference evidence="1" key="1">
    <citation type="submission" date="2021-03" db="EMBL/GenBank/DDBJ databases">
        <title>Leucobacter chromiisoli sp. nov., isolated from chromium-containing soil of chemical plant.</title>
        <authorList>
            <person name="Xu Z."/>
        </authorList>
    </citation>
    <scope>NUCLEOTIDE SEQUENCE</scope>
    <source>
        <strain evidence="1">S27</strain>
    </source>
</reference>
<proteinExistence type="predicted"/>
<accession>A0A939MMQ7</accession>
<gene>
    <name evidence="1" type="ORF">J4H92_12235</name>
</gene>
<dbReference type="Proteomes" id="UP000664382">
    <property type="component" value="Unassembled WGS sequence"/>
</dbReference>
<evidence type="ECO:0000313" key="2">
    <source>
        <dbReference type="Proteomes" id="UP000664382"/>
    </source>
</evidence>
<organism evidence="1 2">
    <name type="scientific">Leucobacter weissii</name>
    <dbReference type="NCBI Taxonomy" id="1983706"/>
    <lineage>
        <taxon>Bacteria</taxon>
        <taxon>Bacillati</taxon>
        <taxon>Actinomycetota</taxon>
        <taxon>Actinomycetes</taxon>
        <taxon>Micrococcales</taxon>
        <taxon>Microbacteriaceae</taxon>
        <taxon>Leucobacter</taxon>
    </lineage>
</organism>
<dbReference type="AlphaFoldDB" id="A0A939MMQ7"/>
<sequence>MNSPRSEETTWARVEDGFYVGSLGGEFFGYIDREAEGRYVAYDSHSRSVGRFSTRAGAVEELNRLTAPSLSAPEGE</sequence>
<name>A0A939MMQ7_9MICO</name>
<evidence type="ECO:0000313" key="1">
    <source>
        <dbReference type="EMBL" id="MBO1902715.1"/>
    </source>
</evidence>
<keyword evidence="2" id="KW-1185">Reference proteome</keyword>
<dbReference type="EMBL" id="JAGDYM010000014">
    <property type="protein sequence ID" value="MBO1902715.1"/>
    <property type="molecule type" value="Genomic_DNA"/>
</dbReference>
<protein>
    <submittedName>
        <fullName evidence="1">Uncharacterized protein</fullName>
    </submittedName>
</protein>
<comment type="caution">
    <text evidence="1">The sequence shown here is derived from an EMBL/GenBank/DDBJ whole genome shotgun (WGS) entry which is preliminary data.</text>
</comment>